<dbReference type="AlphaFoldDB" id="W4LF31"/>
<dbReference type="PANTHER" id="PTHR42905">
    <property type="entry name" value="PHOSPHOENOLPYRUVATE CARBOXYLASE"/>
    <property type="match status" value="1"/>
</dbReference>
<reference evidence="1 2" key="1">
    <citation type="journal article" date="2014" name="Nature">
        <title>An environmental bacterial taxon with a large and distinct metabolic repertoire.</title>
        <authorList>
            <person name="Wilson M.C."/>
            <person name="Mori T."/>
            <person name="Ruckert C."/>
            <person name="Uria A.R."/>
            <person name="Helf M.J."/>
            <person name="Takada K."/>
            <person name="Gernert C."/>
            <person name="Steffens U.A."/>
            <person name="Heycke N."/>
            <person name="Schmitt S."/>
            <person name="Rinke C."/>
            <person name="Helfrich E.J."/>
            <person name="Brachmann A.O."/>
            <person name="Gurgui C."/>
            <person name="Wakimoto T."/>
            <person name="Kracht M."/>
            <person name="Crusemann M."/>
            <person name="Hentschel U."/>
            <person name="Abe I."/>
            <person name="Matsunaga S."/>
            <person name="Kalinowski J."/>
            <person name="Takeyama H."/>
            <person name="Piel J."/>
        </authorList>
    </citation>
    <scope>NUCLEOTIDE SEQUENCE [LARGE SCALE GENOMIC DNA]</scope>
    <source>
        <strain evidence="2">TSY2</strain>
    </source>
</reference>
<dbReference type="InterPro" id="IPR015813">
    <property type="entry name" value="Pyrv/PenolPyrv_kinase-like_dom"/>
</dbReference>
<organism evidence="1 2">
    <name type="scientific">Candidatus Entotheonella gemina</name>
    <dbReference type="NCBI Taxonomy" id="1429439"/>
    <lineage>
        <taxon>Bacteria</taxon>
        <taxon>Pseudomonadati</taxon>
        <taxon>Nitrospinota/Tectimicrobiota group</taxon>
        <taxon>Candidatus Tectimicrobiota</taxon>
        <taxon>Candidatus Entotheonellia</taxon>
        <taxon>Candidatus Entotheonellales</taxon>
        <taxon>Candidatus Entotheonellaceae</taxon>
        <taxon>Candidatus Entotheonella</taxon>
    </lineage>
</organism>
<dbReference type="PATRIC" id="fig|1429439.4.peg.7765"/>
<dbReference type="InterPro" id="IPR018523">
    <property type="entry name" value="Isocitrate_lyase_ph_CS"/>
</dbReference>
<dbReference type="InterPro" id="IPR039556">
    <property type="entry name" value="ICL/PEPM"/>
</dbReference>
<dbReference type="Pfam" id="PF13714">
    <property type="entry name" value="PEP_mutase"/>
    <property type="match status" value="1"/>
</dbReference>
<protein>
    <recommendedName>
        <fullName evidence="3">Carboxyvinyl-carboxyphosphonate phosphorylmutase</fullName>
    </recommendedName>
</protein>
<keyword evidence="2" id="KW-1185">Reference proteome</keyword>
<dbReference type="SUPFAM" id="SSF51621">
    <property type="entry name" value="Phosphoenolpyruvate/pyruvate domain"/>
    <property type="match status" value="1"/>
</dbReference>
<dbReference type="CDD" id="cd00377">
    <property type="entry name" value="ICL_PEPM"/>
    <property type="match status" value="1"/>
</dbReference>
<dbReference type="InterPro" id="IPR040442">
    <property type="entry name" value="Pyrv_kinase-like_dom_sf"/>
</dbReference>
<evidence type="ECO:0000313" key="2">
    <source>
        <dbReference type="Proteomes" id="UP000019140"/>
    </source>
</evidence>
<name>W4LF31_9BACT</name>
<dbReference type="GO" id="GO:0016833">
    <property type="term" value="F:oxo-acid-lyase activity"/>
    <property type="evidence" value="ECO:0007669"/>
    <property type="project" value="UniProtKB-ARBA"/>
</dbReference>
<evidence type="ECO:0008006" key="3">
    <source>
        <dbReference type="Google" id="ProtNLM"/>
    </source>
</evidence>
<dbReference type="EMBL" id="AZHX01002206">
    <property type="protein sequence ID" value="ETW96285.1"/>
    <property type="molecule type" value="Genomic_DNA"/>
</dbReference>
<dbReference type="Gene3D" id="3.20.20.60">
    <property type="entry name" value="Phosphoenolpyruvate-binding domains"/>
    <property type="match status" value="1"/>
</dbReference>
<evidence type="ECO:0000313" key="1">
    <source>
        <dbReference type="EMBL" id="ETW96285.1"/>
    </source>
</evidence>
<dbReference type="PANTHER" id="PTHR42905:SF5">
    <property type="entry name" value="CARBOXYVINYL-CARBOXYPHOSPHONATE PHOSPHORYLMUTASE, CHLOROPLASTIC"/>
    <property type="match status" value="1"/>
</dbReference>
<dbReference type="PROSITE" id="PS00161">
    <property type="entry name" value="ISOCITRATE_LYASE"/>
    <property type="match status" value="1"/>
</dbReference>
<dbReference type="HOGENOM" id="CLU_027389_3_2_7"/>
<proteinExistence type="predicted"/>
<feature type="non-terminal residue" evidence="1">
    <location>
        <position position="1"/>
    </location>
</feature>
<comment type="caution">
    <text evidence="1">The sequence shown here is derived from an EMBL/GenBank/DDBJ whole genome shotgun (WGS) entry which is preliminary data.</text>
</comment>
<sequence>FSAVYMTGGGTAVTRVGQPDLGFTTMTEMIASASAMTSTISVPLIADADTGYGGALNTYRTVREYEKAGVAALHIEDQAFPKRCGHLDGKEVVSIPEMSTKIRAACDARTDDDFVVIVRTDALAVTGLDDTLRRCAAFAEAGADVLFVEALRSQEDIDHVRREVDLPLLYNFVEHGKSPLIPVPELEALGFKMVIFPGSIMLSVCTLAQRILREIRERGTTANLTGEMVSVVAFFEIMGLQACLDLDQQWAQGASVVIKTP</sequence>
<dbReference type="Proteomes" id="UP000019140">
    <property type="component" value="Unassembled WGS sequence"/>
</dbReference>
<gene>
    <name evidence="1" type="ORF">ETSY2_46710</name>
</gene>
<accession>W4LF31</accession>